<dbReference type="SUPFAM" id="SSF46689">
    <property type="entry name" value="Homeodomain-like"/>
    <property type="match status" value="1"/>
</dbReference>
<dbReference type="GO" id="GO:0006313">
    <property type="term" value="P:DNA transposition"/>
    <property type="evidence" value="ECO:0007669"/>
    <property type="project" value="InterPro"/>
</dbReference>
<dbReference type="InterPro" id="IPR009057">
    <property type="entry name" value="Homeodomain-like_sf"/>
</dbReference>
<dbReference type="Pfam" id="PF01527">
    <property type="entry name" value="HTH_Tnp_1"/>
    <property type="match status" value="1"/>
</dbReference>
<gene>
    <name evidence="1" type="ORF">LEP1GSC029_2736</name>
</gene>
<dbReference type="AlphaFoldDB" id="A0A829CYQ3"/>
<organism evidence="1 2">
    <name type="scientific">Leptospira interrogans str. 2002000626</name>
    <dbReference type="NCBI Taxonomy" id="996803"/>
    <lineage>
        <taxon>Bacteria</taxon>
        <taxon>Pseudomonadati</taxon>
        <taxon>Spirochaetota</taxon>
        <taxon>Spirochaetia</taxon>
        <taxon>Leptospirales</taxon>
        <taxon>Leptospiraceae</taxon>
        <taxon>Leptospira</taxon>
    </lineage>
</organism>
<comment type="caution">
    <text evidence="1">The sequence shown here is derived from an EMBL/GenBank/DDBJ whole genome shotgun (WGS) entry which is preliminary data.</text>
</comment>
<reference evidence="1 2" key="1">
    <citation type="submission" date="2013-02" db="EMBL/GenBank/DDBJ databases">
        <authorList>
            <person name="Harkins D.M."/>
            <person name="Durkin A.S."/>
            <person name="Brinkac L.M."/>
            <person name="Haft D.H."/>
            <person name="Selengut J.D."/>
            <person name="Sanka R."/>
            <person name="DePew J."/>
            <person name="Purushe J."/>
            <person name="Whelen A.C."/>
            <person name="Vinetz J.M."/>
            <person name="Sutton G.G."/>
            <person name="Nierman W.C."/>
            <person name="Fouts D.E."/>
        </authorList>
    </citation>
    <scope>NUCLEOTIDE SEQUENCE [LARGE SCALE GENOMIC DNA]</scope>
    <source>
        <strain evidence="1 2">2002000626</strain>
    </source>
</reference>
<accession>A0A829CYQ3</accession>
<feature type="non-terminal residue" evidence="1">
    <location>
        <position position="55"/>
    </location>
</feature>
<dbReference type="Proteomes" id="UP000012329">
    <property type="component" value="Unassembled WGS sequence"/>
</dbReference>
<dbReference type="GO" id="GO:0003677">
    <property type="term" value="F:DNA binding"/>
    <property type="evidence" value="ECO:0007669"/>
    <property type="project" value="InterPro"/>
</dbReference>
<sequence length="55" mass="6362">MNMNKKGKYSPEFKEQAVKRTLSGSFTIKEVAGSLGISYFVLRQWRGEYLKKSED</sequence>
<evidence type="ECO:0000313" key="2">
    <source>
        <dbReference type="Proteomes" id="UP000012329"/>
    </source>
</evidence>
<dbReference type="Gene3D" id="1.10.10.60">
    <property type="entry name" value="Homeodomain-like"/>
    <property type="match status" value="1"/>
</dbReference>
<name>A0A829CYQ3_LEPIR</name>
<dbReference type="InterPro" id="IPR002514">
    <property type="entry name" value="Transposase_8"/>
</dbReference>
<proteinExistence type="predicted"/>
<dbReference type="GO" id="GO:0004803">
    <property type="term" value="F:transposase activity"/>
    <property type="evidence" value="ECO:0007669"/>
    <property type="project" value="InterPro"/>
</dbReference>
<protein>
    <submittedName>
        <fullName evidence="1">Transposase</fullName>
    </submittedName>
</protein>
<evidence type="ECO:0000313" key="1">
    <source>
        <dbReference type="EMBL" id="EMY02050.1"/>
    </source>
</evidence>
<dbReference type="EMBL" id="AFJL02000267">
    <property type="protein sequence ID" value="EMY02050.1"/>
    <property type="molecule type" value="Genomic_DNA"/>
</dbReference>